<reference evidence="2" key="1">
    <citation type="submission" date="2021-03" db="EMBL/GenBank/DDBJ databases">
        <authorList>
            <person name="Tagirdzhanova G."/>
        </authorList>
    </citation>
    <scope>NUCLEOTIDE SEQUENCE</scope>
</reference>
<keyword evidence="3" id="KW-1185">Reference proteome</keyword>
<dbReference type="AlphaFoldDB" id="A0A8H3ECR0"/>
<feature type="region of interest" description="Disordered" evidence="1">
    <location>
        <begin position="358"/>
        <end position="380"/>
    </location>
</feature>
<evidence type="ECO:0000256" key="1">
    <source>
        <dbReference type="SAM" id="MobiDB-lite"/>
    </source>
</evidence>
<accession>A0A8H3ECR0</accession>
<dbReference type="EMBL" id="CAJPDQ010000001">
    <property type="protein sequence ID" value="CAF9902834.1"/>
    <property type="molecule type" value="Genomic_DNA"/>
</dbReference>
<feature type="region of interest" description="Disordered" evidence="1">
    <location>
        <begin position="122"/>
        <end position="186"/>
    </location>
</feature>
<dbReference type="Proteomes" id="UP000664169">
    <property type="component" value="Unassembled WGS sequence"/>
</dbReference>
<feature type="compositionally biased region" description="Low complexity" evidence="1">
    <location>
        <begin position="133"/>
        <end position="142"/>
    </location>
</feature>
<name>A0A8H3ECR0_9LECA</name>
<evidence type="ECO:0000313" key="3">
    <source>
        <dbReference type="Proteomes" id="UP000664169"/>
    </source>
</evidence>
<protein>
    <submittedName>
        <fullName evidence="2">Uncharacterized protein</fullName>
    </submittedName>
</protein>
<organism evidence="2 3">
    <name type="scientific">Gomphillus americanus</name>
    <dbReference type="NCBI Taxonomy" id="1940652"/>
    <lineage>
        <taxon>Eukaryota</taxon>
        <taxon>Fungi</taxon>
        <taxon>Dikarya</taxon>
        <taxon>Ascomycota</taxon>
        <taxon>Pezizomycotina</taxon>
        <taxon>Lecanoromycetes</taxon>
        <taxon>OSLEUM clade</taxon>
        <taxon>Ostropomycetidae</taxon>
        <taxon>Ostropales</taxon>
        <taxon>Graphidaceae</taxon>
        <taxon>Gomphilloideae</taxon>
        <taxon>Gomphillus</taxon>
    </lineage>
</organism>
<gene>
    <name evidence="2" type="ORF">GOMPHAMPRED_000004</name>
</gene>
<sequence>MAKIGPTICLYHDVSIGDLYRSRGAAQHLSNIFAGLTERSLSLTRSTQSIMMNLIFRLYCFFAGLAVASWRSDVSNRDGGSLDLIRLVSRTNSRPSSPEKSASSSRSKPLVVQTLDRFNLPVASSLRRESPPRGDGPSSSSSQVLKKPTTTPPLGNLRISSDLPVPHKQATQIGGKSLNLATAPRRSSITQYPKRVIRPGAQSLAKSVELRRSSAIDSLQPDPLTHLNNISKGKHSALAIAKGPAYIEAAVLGKPSTVKLVMPGRTGVLSIAHDQKTVWATGKTGEKGSVVAAAIGEGVVANVAASYHGKGFIKTYGPDGHETHTKIGPGKQEDQQWEALNPAKAELATTVAIDGRGRATAGGLKLGPEQVPGSKYAPKR</sequence>
<evidence type="ECO:0000313" key="2">
    <source>
        <dbReference type="EMBL" id="CAF9902834.1"/>
    </source>
</evidence>
<proteinExistence type="predicted"/>
<comment type="caution">
    <text evidence="2">The sequence shown here is derived from an EMBL/GenBank/DDBJ whole genome shotgun (WGS) entry which is preliminary data.</text>
</comment>